<accession>A0A520KUP4</accession>
<dbReference type="Pfam" id="PF24167">
    <property type="entry name" value="DUF7411"/>
    <property type="match status" value="1"/>
</dbReference>
<dbReference type="NCBIfam" id="NF011155">
    <property type="entry name" value="PRK14561.1"/>
    <property type="match status" value="1"/>
</dbReference>
<dbReference type="Proteomes" id="UP000317158">
    <property type="component" value="Unassembled WGS sequence"/>
</dbReference>
<comment type="caution">
    <text evidence="1">The sequence shown here is derived from an EMBL/GenBank/DDBJ whole genome shotgun (WGS) entry which is preliminary data.</text>
</comment>
<name>A0A520KUP4_METT2</name>
<gene>
    <name evidence="1" type="ORF">EF806_00575</name>
</gene>
<dbReference type="Gene3D" id="3.40.50.620">
    <property type="entry name" value="HUPs"/>
    <property type="match status" value="1"/>
</dbReference>
<dbReference type="InterPro" id="IPR014729">
    <property type="entry name" value="Rossmann-like_a/b/a_fold"/>
</dbReference>
<dbReference type="InterPro" id="IPR055834">
    <property type="entry name" value="DUF7411"/>
</dbReference>
<evidence type="ECO:0000313" key="2">
    <source>
        <dbReference type="Proteomes" id="UP000317158"/>
    </source>
</evidence>
<dbReference type="AlphaFoldDB" id="A0A520KUP4"/>
<keyword evidence="1" id="KW-0378">Hydrolase</keyword>
<protein>
    <submittedName>
        <fullName evidence="1">Alpha hydrolase</fullName>
    </submittedName>
</protein>
<dbReference type="GO" id="GO:0016787">
    <property type="term" value="F:hydrolase activity"/>
    <property type="evidence" value="ECO:0007669"/>
    <property type="project" value="UniProtKB-KW"/>
</dbReference>
<evidence type="ECO:0000313" key="1">
    <source>
        <dbReference type="EMBL" id="RZN65421.1"/>
    </source>
</evidence>
<reference evidence="1 2" key="1">
    <citation type="journal article" date="2019" name="Nat. Microbiol.">
        <title>Wide diversity of methane and short-chain alkane metabolisms in uncultured archaea.</title>
        <authorList>
            <person name="Borrel G."/>
            <person name="Adam P.S."/>
            <person name="McKay L.J."/>
            <person name="Chen L.X."/>
            <person name="Sierra-Garcia I.N."/>
            <person name="Sieber C.M."/>
            <person name="Letourneur Q."/>
            <person name="Ghozlane A."/>
            <person name="Andersen G.L."/>
            <person name="Li W.J."/>
            <person name="Hallam S.J."/>
            <person name="Muyzer G."/>
            <person name="de Oliveira V.M."/>
            <person name="Inskeep W.P."/>
            <person name="Banfield J.F."/>
            <person name="Gribaldo S."/>
        </authorList>
    </citation>
    <scope>NUCLEOTIDE SEQUENCE [LARGE SCALE GENOMIC DNA]</scope>
    <source>
        <strain evidence="1">NM1a</strain>
    </source>
</reference>
<dbReference type="EMBL" id="RXIF01000002">
    <property type="protein sequence ID" value="RZN65421.1"/>
    <property type="molecule type" value="Genomic_DNA"/>
</dbReference>
<sequence>MIAAVLFSGGQDSSLASLILSNYFDVELLTFSTGLSQNWETAKNVAAKIGLPYKTVFFEDVVDEAARIMINDGFPNNGLNYIHKKALEYAASMDRYDILADGTRRDDRAPLLNYNEIKSLEDRYSISYVRPLAGFGRKIIDALVNRFFIIREEEDMSCRSDYEYEIRMFISDRYGKDTVDKIFPKKHLHSLVVDKKKKE</sequence>
<organism evidence="1 2">
    <name type="scientific">Methanoliparum thermophilum</name>
    <dbReference type="NCBI Taxonomy" id="2491083"/>
    <lineage>
        <taxon>Archaea</taxon>
        <taxon>Methanobacteriati</taxon>
        <taxon>Methanobacteriota</taxon>
        <taxon>Candidatus Methanoliparia</taxon>
        <taxon>Candidatus Methanoliparales</taxon>
        <taxon>Candidatus Methanoliparaceae</taxon>
        <taxon>Candidatus Methanoliparum</taxon>
    </lineage>
</organism>
<proteinExistence type="predicted"/>
<dbReference type="SUPFAM" id="SSF52402">
    <property type="entry name" value="Adenine nucleotide alpha hydrolases-like"/>
    <property type="match status" value="1"/>
</dbReference>